<dbReference type="AlphaFoldDB" id="D0ND94"/>
<reference evidence="4" key="1">
    <citation type="journal article" date="2009" name="Nature">
        <title>Genome sequence and analysis of the Irish potato famine pathogen Phytophthora infestans.</title>
        <authorList>
            <consortium name="The Broad Institute Genome Sequencing Platform"/>
            <person name="Haas B.J."/>
            <person name="Kamoun S."/>
            <person name="Zody M.C."/>
            <person name="Jiang R.H."/>
            <person name="Handsaker R.E."/>
            <person name="Cano L.M."/>
            <person name="Grabherr M."/>
            <person name="Kodira C.D."/>
            <person name="Raffaele S."/>
            <person name="Torto-Alalibo T."/>
            <person name="Bozkurt T.O."/>
            <person name="Ah-Fong A.M."/>
            <person name="Alvarado L."/>
            <person name="Anderson V.L."/>
            <person name="Armstrong M.R."/>
            <person name="Avrova A."/>
            <person name="Baxter L."/>
            <person name="Beynon J."/>
            <person name="Boevink P.C."/>
            <person name="Bollmann S.R."/>
            <person name="Bos J.I."/>
            <person name="Bulone V."/>
            <person name="Cai G."/>
            <person name="Cakir C."/>
            <person name="Carrington J.C."/>
            <person name="Chawner M."/>
            <person name="Conti L."/>
            <person name="Costanzo S."/>
            <person name="Ewan R."/>
            <person name="Fahlgren N."/>
            <person name="Fischbach M.A."/>
            <person name="Fugelstad J."/>
            <person name="Gilroy E.M."/>
            <person name="Gnerre S."/>
            <person name="Green P.J."/>
            <person name="Grenville-Briggs L.J."/>
            <person name="Griffith J."/>
            <person name="Grunwald N.J."/>
            <person name="Horn K."/>
            <person name="Horner N.R."/>
            <person name="Hu C.H."/>
            <person name="Huitema E."/>
            <person name="Jeong D.H."/>
            <person name="Jones A.M."/>
            <person name="Jones J.D."/>
            <person name="Jones R.W."/>
            <person name="Karlsson E.K."/>
            <person name="Kunjeti S.G."/>
            <person name="Lamour K."/>
            <person name="Liu Z."/>
            <person name="Ma L."/>
            <person name="Maclean D."/>
            <person name="Chibucos M.C."/>
            <person name="McDonald H."/>
            <person name="McWalters J."/>
            <person name="Meijer H.J."/>
            <person name="Morgan W."/>
            <person name="Morris P.F."/>
            <person name="Munro C.A."/>
            <person name="O'Neill K."/>
            <person name="Ospina-Giraldo M."/>
            <person name="Pinzon A."/>
            <person name="Pritchard L."/>
            <person name="Ramsahoye B."/>
            <person name="Ren Q."/>
            <person name="Restrepo S."/>
            <person name="Roy S."/>
            <person name="Sadanandom A."/>
            <person name="Savidor A."/>
            <person name="Schornack S."/>
            <person name="Schwartz D.C."/>
            <person name="Schumann U.D."/>
            <person name="Schwessinger B."/>
            <person name="Seyer L."/>
            <person name="Sharpe T."/>
            <person name="Silvar C."/>
            <person name="Song J."/>
            <person name="Studholme D.J."/>
            <person name="Sykes S."/>
            <person name="Thines M."/>
            <person name="van de Vondervoort P.J."/>
            <person name="Phuntumart V."/>
            <person name="Wawra S."/>
            <person name="Weide R."/>
            <person name="Win J."/>
            <person name="Young C."/>
            <person name="Zhou S."/>
            <person name="Fry W."/>
            <person name="Meyers B.C."/>
            <person name="van West P."/>
            <person name="Ristaino J."/>
            <person name="Govers F."/>
            <person name="Birch P.R."/>
            <person name="Whisson S.C."/>
            <person name="Judelson H.S."/>
            <person name="Nusbaum C."/>
        </authorList>
    </citation>
    <scope>NUCLEOTIDE SEQUENCE [LARGE SCALE GENOMIC DNA]</scope>
    <source>
        <strain evidence="4">T30-4</strain>
    </source>
</reference>
<proteinExistence type="predicted"/>
<dbReference type="HOGENOM" id="CLU_938335_0_0_1"/>
<evidence type="ECO:0000256" key="1">
    <source>
        <dbReference type="SAM" id="MobiDB-lite"/>
    </source>
</evidence>
<sequence>MKLSTLILALVCLSQLGGSSANEATDIMRRQLRVGKAVASLFENQHQSTRELEEKIMQDEDNKPNEVQADTTKFRVRRLRSPNYVELIDWVCIFNKGSLFFGQRGLQFEVAMTSASAQDETNKDMRDGRLSNFSRTRFTQLILDSGSELPLIIGQTRSSTSNEDLYDDGVCCDGDVPTSNSIDRTPSTGGDRSQRSTAYPCNACAHPPMKVILLVTVLSAMSIAFASAELRQLRHESALTSTKSDYRQRQEENISIGQLPSASNKATPLPGLIGSTLQDPVPYPVQETQRRRRFSRL</sequence>
<name>D0ND94_PHYIT</name>
<feature type="region of interest" description="Disordered" evidence="1">
    <location>
        <begin position="176"/>
        <end position="195"/>
    </location>
</feature>
<evidence type="ECO:0000256" key="2">
    <source>
        <dbReference type="SAM" id="SignalP"/>
    </source>
</evidence>
<dbReference type="Proteomes" id="UP000006643">
    <property type="component" value="Unassembled WGS sequence"/>
</dbReference>
<keyword evidence="2" id="KW-0732">Signal</keyword>
<dbReference type="GeneID" id="9461935"/>
<dbReference type="EMBL" id="DS028133">
    <property type="protein sequence ID" value="EEY56051.1"/>
    <property type="molecule type" value="Genomic_DNA"/>
</dbReference>
<accession>D0ND94</accession>
<dbReference type="KEGG" id="pif:PITG_08812"/>
<dbReference type="eggNOG" id="ENOG502R7PC">
    <property type="taxonomic scope" value="Eukaryota"/>
</dbReference>
<feature type="signal peptide" evidence="2">
    <location>
        <begin position="1"/>
        <end position="21"/>
    </location>
</feature>
<organism evidence="3 4">
    <name type="scientific">Phytophthora infestans (strain T30-4)</name>
    <name type="common">Potato late blight agent</name>
    <dbReference type="NCBI Taxonomy" id="403677"/>
    <lineage>
        <taxon>Eukaryota</taxon>
        <taxon>Sar</taxon>
        <taxon>Stramenopiles</taxon>
        <taxon>Oomycota</taxon>
        <taxon>Peronosporomycetes</taxon>
        <taxon>Peronosporales</taxon>
        <taxon>Peronosporaceae</taxon>
        <taxon>Phytophthora</taxon>
    </lineage>
</organism>
<dbReference type="VEuPathDB" id="FungiDB:PITG_08812"/>
<gene>
    <name evidence="3" type="ORF">PITG_08812</name>
</gene>
<dbReference type="OrthoDB" id="99327at2759"/>
<feature type="chain" id="PRO_5003012340" description="Secreted RxLR effector peptide protein" evidence="2">
    <location>
        <begin position="22"/>
        <end position="297"/>
    </location>
</feature>
<evidence type="ECO:0000313" key="3">
    <source>
        <dbReference type="EMBL" id="EEY56051.1"/>
    </source>
</evidence>
<keyword evidence="4" id="KW-1185">Reference proteome</keyword>
<dbReference type="InParanoid" id="D0ND94"/>
<feature type="region of interest" description="Disordered" evidence="1">
    <location>
        <begin position="260"/>
        <end position="297"/>
    </location>
</feature>
<feature type="compositionally biased region" description="Polar residues" evidence="1">
    <location>
        <begin position="177"/>
        <end position="195"/>
    </location>
</feature>
<protein>
    <recommendedName>
        <fullName evidence="5">Secreted RxLR effector peptide protein</fullName>
    </recommendedName>
</protein>
<evidence type="ECO:0008006" key="5">
    <source>
        <dbReference type="Google" id="ProtNLM"/>
    </source>
</evidence>
<evidence type="ECO:0000313" key="4">
    <source>
        <dbReference type="Proteomes" id="UP000006643"/>
    </source>
</evidence>
<dbReference type="RefSeq" id="XP_002902881.1">
    <property type="nucleotide sequence ID" value="XM_002902835.1"/>
</dbReference>